<evidence type="ECO:0000313" key="2">
    <source>
        <dbReference type="Proteomes" id="UP000245870"/>
    </source>
</evidence>
<comment type="caution">
    <text evidence="1">The sequence shown here is derived from an EMBL/GenBank/DDBJ whole genome shotgun (WGS) entry which is preliminary data.</text>
</comment>
<gene>
    <name evidence="1" type="ORF">C7379_11639</name>
</gene>
<dbReference type="EMBL" id="QENY01000016">
    <property type="protein sequence ID" value="PVX51133.1"/>
    <property type="molecule type" value="Genomic_DNA"/>
</dbReference>
<evidence type="ECO:0000313" key="1">
    <source>
        <dbReference type="EMBL" id="PVX51133.1"/>
    </source>
</evidence>
<keyword evidence="2" id="KW-1185">Reference proteome</keyword>
<proteinExistence type="predicted"/>
<sequence>MVRHGRFRTVFSYFYELRMSLLPKSKPLFHAIKAYSRSI</sequence>
<dbReference type="Proteomes" id="UP000245870">
    <property type="component" value="Unassembled WGS sequence"/>
</dbReference>
<protein>
    <submittedName>
        <fullName evidence="1">Uncharacterized protein</fullName>
    </submittedName>
</protein>
<accession>A0A2U0U357</accession>
<dbReference type="AlphaFoldDB" id="A0A2U0U357"/>
<reference evidence="1 2" key="1">
    <citation type="submission" date="2018-05" db="EMBL/GenBank/DDBJ databases">
        <title>Genomic Encyclopedia of Type Strains, Phase IV (KMG-IV): sequencing the most valuable type-strain genomes for metagenomic binning, comparative biology and taxonomic classification.</title>
        <authorList>
            <person name="Goeker M."/>
        </authorList>
    </citation>
    <scope>NUCLEOTIDE SEQUENCE [LARGE SCALE GENOMIC DNA]</scope>
    <source>
        <strain evidence="1 2">DSM 100333</strain>
    </source>
</reference>
<organism evidence="1 2">
    <name type="scientific">Hallella colorans</name>
    <dbReference type="NCBI Taxonomy" id="1703337"/>
    <lineage>
        <taxon>Bacteria</taxon>
        <taxon>Pseudomonadati</taxon>
        <taxon>Bacteroidota</taxon>
        <taxon>Bacteroidia</taxon>
        <taxon>Bacteroidales</taxon>
        <taxon>Prevotellaceae</taxon>
        <taxon>Hallella</taxon>
    </lineage>
</organism>
<name>A0A2U0U357_9BACT</name>